<dbReference type="EMBL" id="MN079080">
    <property type="protein sequence ID" value="QEA04169.1"/>
    <property type="molecule type" value="Genomic_DNA"/>
</dbReference>
<evidence type="ECO:0008006" key="4">
    <source>
        <dbReference type="Google" id="ProtNLM"/>
    </source>
</evidence>
<keyword evidence="2" id="KW-0812">Transmembrane</keyword>
<dbReference type="InterPro" id="IPR045584">
    <property type="entry name" value="Pilin-like"/>
</dbReference>
<accession>A0A5B8R5N7</accession>
<dbReference type="SUPFAM" id="SSF54523">
    <property type="entry name" value="Pili subunits"/>
    <property type="match status" value="1"/>
</dbReference>
<evidence type="ECO:0000256" key="2">
    <source>
        <dbReference type="SAM" id="Phobius"/>
    </source>
</evidence>
<name>A0A5B8R5N7_9ZZZZ</name>
<proteinExistence type="predicted"/>
<protein>
    <recommendedName>
        <fullName evidence="4">Prepilin-type N-terminal cleavage/methylation domain-containing protein</fullName>
    </recommendedName>
</protein>
<gene>
    <name evidence="3" type="ORF">KBTEX_00472</name>
</gene>
<evidence type="ECO:0000313" key="3">
    <source>
        <dbReference type="EMBL" id="QEA04169.1"/>
    </source>
</evidence>
<keyword evidence="2" id="KW-1133">Transmembrane helix</keyword>
<dbReference type="InterPro" id="IPR012902">
    <property type="entry name" value="N_methyl_site"/>
</dbReference>
<reference evidence="3" key="1">
    <citation type="submission" date="2019-06" db="EMBL/GenBank/DDBJ databases">
        <authorList>
            <person name="Murdoch R.W."/>
            <person name="Fathepure B."/>
        </authorList>
    </citation>
    <scope>NUCLEOTIDE SEQUENCE</scope>
</reference>
<dbReference type="AlphaFoldDB" id="A0A5B8R5N7"/>
<keyword evidence="2" id="KW-0472">Membrane</keyword>
<feature type="region of interest" description="Disordered" evidence="1">
    <location>
        <begin position="1"/>
        <end position="28"/>
    </location>
</feature>
<dbReference type="NCBIfam" id="TIGR02532">
    <property type="entry name" value="IV_pilin_GFxxxE"/>
    <property type="match status" value="1"/>
</dbReference>
<sequence>MATVMPSYPGTEASTVNTANHRTRTPGAAAPGGTAAGFTLLELAIVLAVIGLIISAVTVGRDLYRNAQYQRISSTFVQGWQIAYDTYTANTGVVPGDAPSDPGGEINGDGSALCNGTDDALLNTFLAAGVELPEGRAEGQNDRYVYQDSNGNPQEVQVCFRTVEWAVPGSSVDNYVTRERNVMVIRDLTPSLARHLDAGIDGKADARFGRFREDSEADSTGTTGVAWSVDDRMAYGDSTATAEDEDQVTVVTAYYRMNR</sequence>
<evidence type="ECO:0000256" key="1">
    <source>
        <dbReference type="SAM" id="MobiDB-lite"/>
    </source>
</evidence>
<feature type="transmembrane region" description="Helical" evidence="2">
    <location>
        <begin position="43"/>
        <end position="64"/>
    </location>
</feature>
<organism evidence="3">
    <name type="scientific">uncultured organism</name>
    <dbReference type="NCBI Taxonomy" id="155900"/>
    <lineage>
        <taxon>unclassified sequences</taxon>
        <taxon>environmental samples</taxon>
    </lineage>
</organism>
<dbReference type="PROSITE" id="PS00409">
    <property type="entry name" value="PROKAR_NTER_METHYL"/>
    <property type="match status" value="1"/>
</dbReference>